<name>A0A419QXX7_9SPHN</name>
<sequence length="231" mass="24798">MLENDDSFSAFLEVFRTRPDWMNGFLDYAAQNPRALQNLAKLRARLPNDAIESTTDRTLLIAFARTGDIASAYKLYTHLIKKRTSTKGWDSSVPPFDWALSDKDGFQASVPGDSDDLNISIKPGKGGVFATKIIPVNGGDSLHIQGNFKGTGFTDTSPLEVSVSCVELGSTLGSTQFTSSPIDLSISSIPAECHFAAIILNGRAWSFGGKIKATISPLSITSGKSTLTTSK</sequence>
<dbReference type="EMBL" id="RAHJ01000022">
    <property type="protein sequence ID" value="RJX65547.1"/>
    <property type="molecule type" value="Genomic_DNA"/>
</dbReference>
<keyword evidence="2" id="KW-1185">Reference proteome</keyword>
<proteinExistence type="predicted"/>
<reference evidence="1 2" key="1">
    <citation type="submission" date="2018-09" db="EMBL/GenBank/DDBJ databases">
        <title>Altererythrobacter sp.Ery1 and Ery12, the genome sequencing of novel strains in genus Alterythrobacter.</title>
        <authorList>
            <person name="Cheng H."/>
            <person name="Wu Y.-H."/>
            <person name="Fang C."/>
            <person name="Xu X.-W."/>
        </authorList>
    </citation>
    <scope>NUCLEOTIDE SEQUENCE [LARGE SCALE GENOMIC DNA]</scope>
    <source>
        <strain evidence="1 2">Ery12</strain>
    </source>
</reference>
<organism evidence="1 2">
    <name type="scientific">Tsuneonella suprasediminis</name>
    <dbReference type="NCBI Taxonomy" id="2306996"/>
    <lineage>
        <taxon>Bacteria</taxon>
        <taxon>Pseudomonadati</taxon>
        <taxon>Pseudomonadota</taxon>
        <taxon>Alphaproteobacteria</taxon>
        <taxon>Sphingomonadales</taxon>
        <taxon>Erythrobacteraceae</taxon>
        <taxon>Tsuneonella</taxon>
    </lineage>
</organism>
<gene>
    <name evidence="1" type="ORF">D6858_14650</name>
</gene>
<dbReference type="Proteomes" id="UP000284322">
    <property type="component" value="Unassembled WGS sequence"/>
</dbReference>
<accession>A0A419QXX7</accession>
<evidence type="ECO:0000313" key="2">
    <source>
        <dbReference type="Proteomes" id="UP000284322"/>
    </source>
</evidence>
<protein>
    <submittedName>
        <fullName evidence="1">Uncharacterized protein</fullName>
    </submittedName>
</protein>
<dbReference type="AlphaFoldDB" id="A0A419QXX7"/>
<comment type="caution">
    <text evidence="1">The sequence shown here is derived from an EMBL/GenBank/DDBJ whole genome shotgun (WGS) entry which is preliminary data.</text>
</comment>
<evidence type="ECO:0000313" key="1">
    <source>
        <dbReference type="EMBL" id="RJX65547.1"/>
    </source>
</evidence>